<sequence>MDSERPQRRNEPVVTPDPKDTNGGHRDDVAVRKIANRLKRAQGQLAAVITAVETGADCRDVVTQLAAVSSALDRAGFAIVSTAMRQCITDEPADRKDAARSSLTVEELEKLFLTLA</sequence>
<protein>
    <submittedName>
        <fullName evidence="4">Metal-sensitive transcriptional regulator</fullName>
    </submittedName>
</protein>
<comment type="similarity">
    <text evidence="1">Belongs to the CsoR family.</text>
</comment>
<dbReference type="Gene3D" id="1.20.58.1000">
    <property type="entry name" value="Metal-sensitive repressor, helix protomer"/>
    <property type="match status" value="1"/>
</dbReference>
<dbReference type="OrthoDB" id="9809524at2"/>
<evidence type="ECO:0000313" key="5">
    <source>
        <dbReference type="Proteomes" id="UP000306192"/>
    </source>
</evidence>
<organism evidence="4 5">
    <name type="scientific">Subtercola vilae</name>
    <dbReference type="NCBI Taxonomy" id="2056433"/>
    <lineage>
        <taxon>Bacteria</taxon>
        <taxon>Bacillati</taxon>
        <taxon>Actinomycetota</taxon>
        <taxon>Actinomycetes</taxon>
        <taxon>Micrococcales</taxon>
        <taxon>Microbacteriaceae</taxon>
        <taxon>Subtercola</taxon>
    </lineage>
</organism>
<dbReference type="InterPro" id="IPR003735">
    <property type="entry name" value="Metal_Tscrpt_repr"/>
</dbReference>
<dbReference type="Proteomes" id="UP000306192">
    <property type="component" value="Unassembled WGS sequence"/>
</dbReference>
<accession>A0A4V4RH26</accession>
<dbReference type="GO" id="GO:0003677">
    <property type="term" value="F:DNA binding"/>
    <property type="evidence" value="ECO:0007669"/>
    <property type="project" value="InterPro"/>
</dbReference>
<evidence type="ECO:0000256" key="3">
    <source>
        <dbReference type="SAM" id="MobiDB-lite"/>
    </source>
</evidence>
<comment type="caution">
    <text evidence="4">The sequence shown here is derived from an EMBL/GenBank/DDBJ whole genome shotgun (WGS) entry which is preliminary data.</text>
</comment>
<dbReference type="GO" id="GO:0046872">
    <property type="term" value="F:metal ion binding"/>
    <property type="evidence" value="ECO:0007669"/>
    <property type="project" value="InterPro"/>
</dbReference>
<dbReference type="InterPro" id="IPR038390">
    <property type="entry name" value="Metal_Tscrpt_repr_sf"/>
</dbReference>
<dbReference type="PANTHER" id="PTHR33677:SF5">
    <property type="entry name" value="TRANSCRIPTIONAL REPRESSOR FRMR"/>
    <property type="match status" value="1"/>
</dbReference>
<evidence type="ECO:0000313" key="4">
    <source>
        <dbReference type="EMBL" id="TIH37394.1"/>
    </source>
</evidence>
<reference evidence="4 5" key="1">
    <citation type="journal article" date="2019" name="Microorganisms">
        <title>Systematic Affiliation and Genome Analysis of Subtercola vilae DB165(T) with Particular Emphasis on Cold Adaptation of an Isolate from a High-Altitude Cold Volcano Lake.</title>
        <authorList>
            <person name="Villalobos A.S."/>
            <person name="Wiese J."/>
            <person name="Imhoff J.F."/>
            <person name="Dorador C."/>
            <person name="Keller A."/>
            <person name="Hentschel U."/>
        </authorList>
    </citation>
    <scope>NUCLEOTIDE SEQUENCE [LARGE SCALE GENOMIC DNA]</scope>
    <source>
        <strain evidence="4 5">DB165</strain>
    </source>
</reference>
<evidence type="ECO:0000256" key="2">
    <source>
        <dbReference type="ARBA" id="ARBA00023008"/>
    </source>
</evidence>
<name>A0A4V4RH26_9MICO</name>
<gene>
    <name evidence="4" type="ORF">D4765_08280</name>
</gene>
<dbReference type="Pfam" id="PF02583">
    <property type="entry name" value="Trns_repr_metal"/>
    <property type="match status" value="1"/>
</dbReference>
<dbReference type="GO" id="GO:0045892">
    <property type="term" value="P:negative regulation of DNA-templated transcription"/>
    <property type="evidence" value="ECO:0007669"/>
    <property type="project" value="UniProtKB-ARBA"/>
</dbReference>
<dbReference type="PANTHER" id="PTHR33677">
    <property type="entry name" value="TRANSCRIPTIONAL REPRESSOR FRMR-RELATED"/>
    <property type="match status" value="1"/>
</dbReference>
<dbReference type="AlphaFoldDB" id="A0A4V4RH26"/>
<keyword evidence="2" id="KW-0186">Copper</keyword>
<dbReference type="CDD" id="cd10148">
    <property type="entry name" value="CsoR-like_DUF156"/>
    <property type="match status" value="1"/>
</dbReference>
<evidence type="ECO:0000256" key="1">
    <source>
        <dbReference type="ARBA" id="ARBA00005428"/>
    </source>
</evidence>
<keyword evidence="5" id="KW-1185">Reference proteome</keyword>
<dbReference type="EMBL" id="QYRT01000012">
    <property type="protein sequence ID" value="TIH37394.1"/>
    <property type="molecule type" value="Genomic_DNA"/>
</dbReference>
<feature type="region of interest" description="Disordered" evidence="3">
    <location>
        <begin position="1"/>
        <end position="28"/>
    </location>
</feature>
<proteinExistence type="inferred from homology"/>